<keyword evidence="1" id="KW-0227">DNA damage</keyword>
<keyword evidence="3" id="KW-0234">DNA repair</keyword>
<gene>
    <name evidence="5" type="primary">mug</name>
    <name evidence="5" type="ORF">GCM10023340_15880</name>
</gene>
<dbReference type="Proteomes" id="UP001500221">
    <property type="component" value="Unassembled WGS sequence"/>
</dbReference>
<dbReference type="InterPro" id="IPR015637">
    <property type="entry name" value="MUG/TDG"/>
</dbReference>
<evidence type="ECO:0000313" key="5">
    <source>
        <dbReference type="EMBL" id="GAA5145862.1"/>
    </source>
</evidence>
<dbReference type="PANTHER" id="PTHR12159:SF9">
    <property type="entry name" value="G_T MISMATCH-SPECIFIC THYMINE DNA GLYCOSYLASE"/>
    <property type="match status" value="1"/>
</dbReference>
<protein>
    <submittedName>
        <fullName evidence="5">G/U mismatch-specific DNA glycosylase</fullName>
    </submittedName>
</protein>
<evidence type="ECO:0000256" key="3">
    <source>
        <dbReference type="ARBA" id="ARBA00023204"/>
    </source>
</evidence>
<name>A0ABP9PM09_9ACTN</name>
<dbReference type="CDD" id="cd10028">
    <property type="entry name" value="UDG-F2_TDG_MUG"/>
    <property type="match status" value="1"/>
</dbReference>
<dbReference type="RefSeq" id="WP_345456638.1">
    <property type="nucleotide sequence ID" value="NZ_BAABKG010000002.1"/>
</dbReference>
<proteinExistence type="predicted"/>
<keyword evidence="2" id="KW-0378">Hydrolase</keyword>
<keyword evidence="6" id="KW-1185">Reference proteome</keyword>
<evidence type="ECO:0000256" key="1">
    <source>
        <dbReference type="ARBA" id="ARBA00022763"/>
    </source>
</evidence>
<accession>A0ABP9PM09</accession>
<evidence type="ECO:0000259" key="4">
    <source>
        <dbReference type="Pfam" id="PF03167"/>
    </source>
</evidence>
<reference evidence="6" key="1">
    <citation type="journal article" date="2019" name="Int. J. Syst. Evol. Microbiol.">
        <title>The Global Catalogue of Microorganisms (GCM) 10K type strain sequencing project: providing services to taxonomists for standard genome sequencing and annotation.</title>
        <authorList>
            <consortium name="The Broad Institute Genomics Platform"/>
            <consortium name="The Broad Institute Genome Sequencing Center for Infectious Disease"/>
            <person name="Wu L."/>
            <person name="Ma J."/>
        </authorList>
    </citation>
    <scope>NUCLEOTIDE SEQUENCE [LARGE SCALE GENOMIC DNA]</scope>
    <source>
        <strain evidence="6">JCM 18459</strain>
    </source>
</reference>
<dbReference type="InterPro" id="IPR036895">
    <property type="entry name" value="Uracil-DNA_glycosylase-like_sf"/>
</dbReference>
<dbReference type="InterPro" id="IPR005122">
    <property type="entry name" value="Uracil-DNA_glycosylase-like"/>
</dbReference>
<dbReference type="SUPFAM" id="SSF52141">
    <property type="entry name" value="Uracil-DNA glycosylase-like"/>
    <property type="match status" value="1"/>
</dbReference>
<sequence>MEVLPDIAGDAPQVVFCGMAGAENACTRDHYYETPGNELWLCLHQSGFTPRLRPEDDHRLVEHGLAMTDLVRHRDPEWYEVDALAEKVRAWEPEWLAFTSKTVAAVVARHLGHRRPGLGVAGWDLAGAPVYVLPGMSGANRRRDYDGRPTRLEWWVDLAQLCGRSGPA</sequence>
<evidence type="ECO:0000256" key="2">
    <source>
        <dbReference type="ARBA" id="ARBA00022801"/>
    </source>
</evidence>
<evidence type="ECO:0000313" key="6">
    <source>
        <dbReference type="Proteomes" id="UP001500221"/>
    </source>
</evidence>
<dbReference type="PANTHER" id="PTHR12159">
    <property type="entry name" value="G/T AND G/U MISMATCH-SPECIFIC DNA GLYCOSYLASE"/>
    <property type="match status" value="1"/>
</dbReference>
<organism evidence="5 6">
    <name type="scientific">Nocardioides marinquilinus</name>
    <dbReference type="NCBI Taxonomy" id="1210400"/>
    <lineage>
        <taxon>Bacteria</taxon>
        <taxon>Bacillati</taxon>
        <taxon>Actinomycetota</taxon>
        <taxon>Actinomycetes</taxon>
        <taxon>Propionibacteriales</taxon>
        <taxon>Nocardioidaceae</taxon>
        <taxon>Nocardioides</taxon>
    </lineage>
</organism>
<dbReference type="Pfam" id="PF03167">
    <property type="entry name" value="UDG"/>
    <property type="match status" value="1"/>
</dbReference>
<feature type="domain" description="Uracil-DNA glycosylase-like" evidence="4">
    <location>
        <begin position="11"/>
        <end position="158"/>
    </location>
</feature>
<dbReference type="EMBL" id="BAABKG010000002">
    <property type="protein sequence ID" value="GAA5145862.1"/>
    <property type="molecule type" value="Genomic_DNA"/>
</dbReference>
<comment type="caution">
    <text evidence="5">The sequence shown here is derived from an EMBL/GenBank/DDBJ whole genome shotgun (WGS) entry which is preliminary data.</text>
</comment>
<dbReference type="Gene3D" id="3.40.470.10">
    <property type="entry name" value="Uracil-DNA glycosylase-like domain"/>
    <property type="match status" value="1"/>
</dbReference>